<feature type="active site" description="O-(5'-phospho-DNA)-tyrosine intermediate" evidence="10">
    <location>
        <position position="295"/>
    </location>
</feature>
<comment type="catalytic activity">
    <reaction evidence="1 10">
        <text>ATP-independent breakage of single-stranded DNA, followed by passage and rejoining.</text>
        <dbReference type="EC" id="5.6.2.1"/>
    </reaction>
</comment>
<dbReference type="InterPro" id="IPR000380">
    <property type="entry name" value="Topo_IA"/>
</dbReference>
<dbReference type="PROSITE" id="PS50880">
    <property type="entry name" value="TOPRIM"/>
    <property type="match status" value="1"/>
</dbReference>
<dbReference type="SMART" id="SM00437">
    <property type="entry name" value="TOP1Ac"/>
    <property type="match status" value="1"/>
</dbReference>
<evidence type="ECO:0000256" key="9">
    <source>
        <dbReference type="ARBA" id="ARBA00023235"/>
    </source>
</evidence>
<dbReference type="EC" id="5.6.2.1" evidence="10"/>
<comment type="caution">
    <text evidence="14">The sequence shown here is derived from an EMBL/GenBank/DDBJ whole genome shotgun (WGS) entry which is preliminary data.</text>
</comment>
<dbReference type="Pfam" id="PF01751">
    <property type="entry name" value="Toprim"/>
    <property type="match status" value="1"/>
</dbReference>
<accession>A0A2J0QBS8</accession>
<sequence>MSSLIIVESPTKAKTITKFLGSGYLVRSSMGHIRDLPKSRIGVDIENNFQPKYLIPAKAKKQVAELKDALKKTDDVILATDEDREGEAIAWHLTKALGLDGPRTSKKVKRIVFHEITKPAIEKALENPRDIDMHLVDAQQARRVLDRLVGYELSPFLWKKIRYGLSAGRVQSVALRLIVEREREIEKFIKEEYWTLDSVFEKEGKEFSARLNKIGNKTLDKLEIKKEEEINEIIKNLDGAEYKVLHIESKEAKKNPVSPFTTSTLQQAASRKYGMSAKQTMMHAQKLYETGHITYMRTDSVNIAESALVQAKKVITEKFGENYSEARKYKTKSKGAQEAHEAIRPTNLAKEPEDLGKIDPGQKKIYDLIWRRTLASQMKPALYDQTSADISAKSKIQNPKSNEYIFRANGQVMKFDGFLKVYGRSSEDVELPKLDEGEILNFKELKPEQHFTQPPPRYTDASLVKTLEKEGIGRPSTYAPTLSTIQTRGYVEKEEKKYKPTEIGILVNDMLVEHFPKIVDLKFTSHIEESFDQIAEGKSDWVPVIKEFYGPFKENLDKKVKIVEQATEETEVPCPKCNKKMVIKFGRHGKFLMCPDKECGGTKPLPEEEAMIKQLEEKTEGEKCPECGKLMEVKRGRYGYFLGCQDYPTCKGIKKIENKTGFKCPKCDKGEIVERKSRGRGQTFYACNNYPDCKFTMSKKPENEKDLEEALEKDKERTEKGANKKTVKTKKK</sequence>
<dbReference type="SMART" id="SM00493">
    <property type="entry name" value="TOPRIM"/>
    <property type="match status" value="1"/>
</dbReference>
<dbReference type="InterPro" id="IPR005733">
    <property type="entry name" value="TopoI_bac-type"/>
</dbReference>
<dbReference type="AlphaFoldDB" id="A0A2J0QBS8"/>
<dbReference type="CDD" id="cd00186">
    <property type="entry name" value="TOP1Ac"/>
    <property type="match status" value="1"/>
</dbReference>
<dbReference type="InterPro" id="IPR006171">
    <property type="entry name" value="TOPRIM_dom"/>
</dbReference>
<evidence type="ECO:0000256" key="5">
    <source>
        <dbReference type="ARBA" id="ARBA00022833"/>
    </source>
</evidence>
<dbReference type="EMBL" id="PCXQ01000003">
    <property type="protein sequence ID" value="PJE51332.1"/>
    <property type="molecule type" value="Genomic_DNA"/>
</dbReference>
<feature type="domain" description="Toprim" evidence="12">
    <location>
        <begin position="2"/>
        <end position="112"/>
    </location>
</feature>
<organism evidence="14 15">
    <name type="scientific">Candidatus Yanofskybacteria bacterium CG10_big_fil_rev_8_21_14_0_10_36_16</name>
    <dbReference type="NCBI Taxonomy" id="1975096"/>
    <lineage>
        <taxon>Bacteria</taxon>
        <taxon>Candidatus Yanofskyibacteriota</taxon>
    </lineage>
</organism>
<dbReference type="GO" id="GO:0006265">
    <property type="term" value="P:DNA topological change"/>
    <property type="evidence" value="ECO:0007669"/>
    <property type="project" value="UniProtKB-UniRule"/>
</dbReference>
<evidence type="ECO:0000256" key="11">
    <source>
        <dbReference type="SAM" id="MobiDB-lite"/>
    </source>
</evidence>
<dbReference type="Gene3D" id="3.40.50.140">
    <property type="match status" value="1"/>
</dbReference>
<dbReference type="SMART" id="SM00436">
    <property type="entry name" value="TOP1Bc"/>
    <property type="match status" value="1"/>
</dbReference>
<dbReference type="InterPro" id="IPR013497">
    <property type="entry name" value="Topo_IA_cen"/>
</dbReference>
<dbReference type="PRINTS" id="PR00417">
    <property type="entry name" value="PRTPISMRASEI"/>
</dbReference>
<dbReference type="InterPro" id="IPR034149">
    <property type="entry name" value="TOPRIM_TopoI"/>
</dbReference>
<reference evidence="14 15" key="1">
    <citation type="submission" date="2017-09" db="EMBL/GenBank/DDBJ databases">
        <title>Depth-based differentiation of microbial function through sediment-hosted aquifers and enrichment of novel symbionts in the deep terrestrial subsurface.</title>
        <authorList>
            <person name="Probst A.J."/>
            <person name="Ladd B."/>
            <person name="Jarett J.K."/>
            <person name="Geller-Mcgrath D.E."/>
            <person name="Sieber C.M."/>
            <person name="Emerson J.B."/>
            <person name="Anantharaman K."/>
            <person name="Thomas B.C."/>
            <person name="Malmstrom R."/>
            <person name="Stieglmeier M."/>
            <person name="Klingl A."/>
            <person name="Woyke T."/>
            <person name="Ryan C.M."/>
            <person name="Banfield J.F."/>
        </authorList>
    </citation>
    <scope>NUCLEOTIDE SEQUENCE [LARGE SCALE GENOMIC DNA]</scope>
    <source>
        <strain evidence="14">CG10_big_fil_rev_8_21_14_0_10_36_16</strain>
    </source>
</reference>
<dbReference type="NCBIfam" id="TIGR01051">
    <property type="entry name" value="topA_bact"/>
    <property type="match status" value="1"/>
</dbReference>
<evidence type="ECO:0000256" key="10">
    <source>
        <dbReference type="HAMAP-Rule" id="MF_00952"/>
    </source>
</evidence>
<evidence type="ECO:0000259" key="12">
    <source>
        <dbReference type="PROSITE" id="PS50880"/>
    </source>
</evidence>
<keyword evidence="4" id="KW-0863">Zinc-finger</keyword>
<dbReference type="Gene3D" id="3.30.65.10">
    <property type="entry name" value="Bacterial Topoisomerase I, domain 1"/>
    <property type="match status" value="3"/>
</dbReference>
<dbReference type="SUPFAM" id="SSF56712">
    <property type="entry name" value="Prokaryotic type I DNA topoisomerase"/>
    <property type="match status" value="1"/>
</dbReference>
<dbReference type="PROSITE" id="PS52039">
    <property type="entry name" value="TOPO_IA_2"/>
    <property type="match status" value="1"/>
</dbReference>
<comment type="function">
    <text evidence="10">Releases the supercoiling and torsional tension of DNA, which is introduced during the DNA replication and transcription, by transiently cleaving and rejoining one strand of the DNA duplex. Introduces a single-strand break via transesterification at a target site in duplex DNA. The scissile phosphodiester is attacked by the catalytic tyrosine of the enzyme, resulting in the formation of a DNA-(5'-phosphotyrosyl)-enzyme intermediate and the expulsion of a 3'-OH DNA strand. The free DNA strand then undergoes passage around the unbroken strand, thus removing DNA supercoils. Finally, in the religation step, the DNA 3'-OH attacks the covalent intermediate to expel the active-site tyrosine and restore the DNA phosphodiester backbone.</text>
</comment>
<evidence type="ECO:0000256" key="4">
    <source>
        <dbReference type="ARBA" id="ARBA00022771"/>
    </source>
</evidence>
<feature type="site" description="Interaction with DNA" evidence="10">
    <location>
        <position position="146"/>
    </location>
</feature>
<comment type="subunit">
    <text evidence="10">Monomer.</text>
</comment>
<evidence type="ECO:0000256" key="7">
    <source>
        <dbReference type="ARBA" id="ARBA00023029"/>
    </source>
</evidence>
<dbReference type="PANTHER" id="PTHR42785:SF1">
    <property type="entry name" value="DNA TOPOISOMERASE"/>
    <property type="match status" value="1"/>
</dbReference>
<comment type="similarity">
    <text evidence="2 10">Belongs to the type IA topoisomerase family.</text>
</comment>
<dbReference type="GO" id="GO:0005694">
    <property type="term" value="C:chromosome"/>
    <property type="evidence" value="ECO:0007669"/>
    <property type="project" value="InterPro"/>
</dbReference>
<feature type="domain" description="Topo IA-type catalytic" evidence="13">
    <location>
        <begin position="132"/>
        <end position="556"/>
    </location>
</feature>
<keyword evidence="6" id="KW-0460">Magnesium</keyword>
<keyword evidence="3" id="KW-0479">Metal-binding</keyword>
<dbReference type="InterPro" id="IPR023405">
    <property type="entry name" value="Topo_IA_core_domain"/>
</dbReference>
<dbReference type="CDD" id="cd03363">
    <property type="entry name" value="TOPRIM_TopoIA_TopoI"/>
    <property type="match status" value="1"/>
</dbReference>
<feature type="site" description="Interaction with DNA" evidence="10">
    <location>
        <position position="297"/>
    </location>
</feature>
<evidence type="ECO:0000313" key="14">
    <source>
        <dbReference type="EMBL" id="PJE51332.1"/>
    </source>
</evidence>
<dbReference type="InterPro" id="IPR013826">
    <property type="entry name" value="Topo_IA_cen_sub3"/>
</dbReference>
<dbReference type="Gene3D" id="1.10.290.10">
    <property type="entry name" value="Topoisomerase I, domain 4"/>
    <property type="match status" value="1"/>
</dbReference>
<dbReference type="HAMAP" id="MF_00952">
    <property type="entry name" value="Topoisom_1_prok"/>
    <property type="match status" value="1"/>
</dbReference>
<keyword evidence="8 10" id="KW-0238">DNA-binding</keyword>
<dbReference type="InterPro" id="IPR028612">
    <property type="entry name" value="Topoisom_1_IA"/>
</dbReference>
<dbReference type="PANTHER" id="PTHR42785">
    <property type="entry name" value="DNA TOPOISOMERASE, TYPE IA, CORE"/>
    <property type="match status" value="1"/>
</dbReference>
<keyword evidence="9 10" id="KW-0413">Isomerase</keyword>
<evidence type="ECO:0000313" key="15">
    <source>
        <dbReference type="Proteomes" id="UP000228496"/>
    </source>
</evidence>
<feature type="site" description="Interaction with DNA" evidence="10">
    <location>
        <position position="143"/>
    </location>
</feature>
<feature type="compositionally biased region" description="Basic and acidic residues" evidence="11">
    <location>
        <begin position="701"/>
        <end position="722"/>
    </location>
</feature>
<feature type="site" description="Interaction with DNA" evidence="10">
    <location>
        <position position="158"/>
    </location>
</feature>
<dbReference type="Gene3D" id="2.70.20.10">
    <property type="entry name" value="Topoisomerase I, domain 3"/>
    <property type="match status" value="1"/>
</dbReference>
<dbReference type="Proteomes" id="UP000228496">
    <property type="component" value="Unassembled WGS sequence"/>
</dbReference>
<evidence type="ECO:0000256" key="3">
    <source>
        <dbReference type="ARBA" id="ARBA00022723"/>
    </source>
</evidence>
<dbReference type="InterPro" id="IPR003602">
    <property type="entry name" value="Topo_IA_DNA-bd_dom"/>
</dbReference>
<dbReference type="InterPro" id="IPR023406">
    <property type="entry name" value="Topo_IA_AS"/>
</dbReference>
<feature type="compositionally biased region" description="Basic residues" evidence="11">
    <location>
        <begin position="723"/>
        <end position="732"/>
    </location>
</feature>
<feature type="site" description="Interaction with DNA" evidence="10">
    <location>
        <position position="142"/>
    </location>
</feature>
<evidence type="ECO:0000256" key="2">
    <source>
        <dbReference type="ARBA" id="ARBA00009446"/>
    </source>
</evidence>
<dbReference type="Gene3D" id="1.10.460.10">
    <property type="entry name" value="Topoisomerase I, domain 2"/>
    <property type="match status" value="1"/>
</dbReference>
<dbReference type="PROSITE" id="PS00396">
    <property type="entry name" value="TOPO_IA_1"/>
    <property type="match status" value="1"/>
</dbReference>
<dbReference type="InterPro" id="IPR013825">
    <property type="entry name" value="Topo_IA_cen_sub2"/>
</dbReference>
<dbReference type="Pfam" id="PF01396">
    <property type="entry name" value="Zn_ribbon_Top1"/>
    <property type="match status" value="3"/>
</dbReference>
<evidence type="ECO:0000256" key="1">
    <source>
        <dbReference type="ARBA" id="ARBA00000213"/>
    </source>
</evidence>
<feature type="site" description="Interaction with DNA" evidence="10">
    <location>
        <position position="488"/>
    </location>
</feature>
<dbReference type="GO" id="GO:0003917">
    <property type="term" value="F:DNA topoisomerase type I (single strand cut, ATP-independent) activity"/>
    <property type="evidence" value="ECO:0007669"/>
    <property type="project" value="UniProtKB-UniRule"/>
</dbReference>
<name>A0A2J0QBS8_9BACT</name>
<dbReference type="GO" id="GO:0008270">
    <property type="term" value="F:zinc ion binding"/>
    <property type="evidence" value="ECO:0007669"/>
    <property type="project" value="UniProtKB-KW"/>
</dbReference>
<feature type="site" description="Interaction with DNA" evidence="10">
    <location>
        <position position="32"/>
    </location>
</feature>
<dbReference type="InterPro" id="IPR013498">
    <property type="entry name" value="Topo_IA_Znf"/>
</dbReference>
<feature type="region of interest" description="Disordered" evidence="11">
    <location>
        <begin position="701"/>
        <end position="732"/>
    </location>
</feature>
<proteinExistence type="inferred from homology"/>
<evidence type="ECO:0000259" key="13">
    <source>
        <dbReference type="PROSITE" id="PS52039"/>
    </source>
</evidence>
<dbReference type="GO" id="GO:0003677">
    <property type="term" value="F:DNA binding"/>
    <property type="evidence" value="ECO:0007669"/>
    <property type="project" value="UniProtKB-KW"/>
</dbReference>
<evidence type="ECO:0000256" key="8">
    <source>
        <dbReference type="ARBA" id="ARBA00023125"/>
    </source>
</evidence>
<evidence type="ECO:0000256" key="6">
    <source>
        <dbReference type="ARBA" id="ARBA00022842"/>
    </source>
</evidence>
<protein>
    <recommendedName>
        <fullName evidence="10">DNA topoisomerase 1</fullName>
        <ecNumber evidence="10">5.6.2.1</ecNumber>
    </recommendedName>
    <alternativeName>
        <fullName evidence="10">DNA topoisomerase I</fullName>
    </alternativeName>
</protein>
<feature type="site" description="Interaction with DNA" evidence="10">
    <location>
        <position position="151"/>
    </location>
</feature>
<feature type="region of interest" description="Interaction with DNA" evidence="10">
    <location>
        <begin position="166"/>
        <end position="171"/>
    </location>
</feature>
<keyword evidence="5" id="KW-0862">Zinc</keyword>
<gene>
    <name evidence="10" type="primary">topA</name>
    <name evidence="14" type="ORF">COV29_01085</name>
</gene>
<dbReference type="Pfam" id="PF01131">
    <property type="entry name" value="Topoisom_bac"/>
    <property type="match status" value="1"/>
</dbReference>
<dbReference type="InterPro" id="IPR003601">
    <property type="entry name" value="Topo_IA_2"/>
</dbReference>
<dbReference type="SUPFAM" id="SSF57783">
    <property type="entry name" value="Zinc beta-ribbon"/>
    <property type="match status" value="2"/>
</dbReference>
<dbReference type="InterPro" id="IPR013824">
    <property type="entry name" value="Topo_IA_cen_sub1"/>
</dbReference>
<keyword evidence="7 10" id="KW-0799">Topoisomerase</keyword>